<protein>
    <submittedName>
        <fullName evidence="1">Uncharacterized protein</fullName>
    </submittedName>
</protein>
<comment type="caution">
    <text evidence="1">The sequence shown here is derived from an EMBL/GenBank/DDBJ whole genome shotgun (WGS) entry which is preliminary data.</text>
</comment>
<keyword evidence="2" id="KW-1185">Reference proteome</keyword>
<dbReference type="Proteomes" id="UP001367508">
    <property type="component" value="Unassembled WGS sequence"/>
</dbReference>
<evidence type="ECO:0000313" key="1">
    <source>
        <dbReference type="EMBL" id="KAK7313683.1"/>
    </source>
</evidence>
<name>A0AAN9PZ69_CANGL</name>
<organism evidence="1 2">
    <name type="scientific">Canavalia gladiata</name>
    <name type="common">Sword bean</name>
    <name type="synonym">Dolichos gladiatus</name>
    <dbReference type="NCBI Taxonomy" id="3824"/>
    <lineage>
        <taxon>Eukaryota</taxon>
        <taxon>Viridiplantae</taxon>
        <taxon>Streptophyta</taxon>
        <taxon>Embryophyta</taxon>
        <taxon>Tracheophyta</taxon>
        <taxon>Spermatophyta</taxon>
        <taxon>Magnoliopsida</taxon>
        <taxon>eudicotyledons</taxon>
        <taxon>Gunneridae</taxon>
        <taxon>Pentapetalae</taxon>
        <taxon>rosids</taxon>
        <taxon>fabids</taxon>
        <taxon>Fabales</taxon>
        <taxon>Fabaceae</taxon>
        <taxon>Papilionoideae</taxon>
        <taxon>50 kb inversion clade</taxon>
        <taxon>NPAAA clade</taxon>
        <taxon>indigoferoid/millettioid clade</taxon>
        <taxon>Phaseoleae</taxon>
        <taxon>Canavalia</taxon>
    </lineage>
</organism>
<sequence>MDFDRAPAIIEESSHRGLLAKSPLILNQVLFSDPTKRWLPCISNLGNQQQAFQRKLEPLLLYFTPNLKLRGNTIKNSQNCRSWDLVSHER</sequence>
<evidence type="ECO:0000313" key="2">
    <source>
        <dbReference type="Proteomes" id="UP001367508"/>
    </source>
</evidence>
<proteinExistence type="predicted"/>
<dbReference type="AlphaFoldDB" id="A0AAN9PZ69"/>
<accession>A0AAN9PZ69</accession>
<reference evidence="1 2" key="1">
    <citation type="submission" date="2024-01" db="EMBL/GenBank/DDBJ databases">
        <title>The genomes of 5 underutilized Papilionoideae crops provide insights into root nodulation and disease resistanc.</title>
        <authorList>
            <person name="Jiang F."/>
        </authorList>
    </citation>
    <scope>NUCLEOTIDE SEQUENCE [LARGE SCALE GENOMIC DNA]</scope>
    <source>
        <strain evidence="1">LVBAO_FW01</strain>
        <tissue evidence="1">Leaves</tissue>
    </source>
</reference>
<dbReference type="EMBL" id="JAYMYQ010000009">
    <property type="protein sequence ID" value="KAK7313683.1"/>
    <property type="molecule type" value="Genomic_DNA"/>
</dbReference>
<gene>
    <name evidence="1" type="ORF">VNO77_38874</name>
</gene>